<keyword evidence="3" id="KW-1185">Reference proteome</keyword>
<name>A0A1S3DRZ6_DIACI</name>
<dbReference type="GO" id="GO:0032874">
    <property type="term" value="P:positive regulation of stress-activated MAPK cascade"/>
    <property type="evidence" value="ECO:0007669"/>
    <property type="project" value="TreeGrafter"/>
</dbReference>
<dbReference type="GeneID" id="103523686"/>
<dbReference type="Proteomes" id="UP000079169">
    <property type="component" value="Unplaced"/>
</dbReference>
<dbReference type="InterPro" id="IPR052125">
    <property type="entry name" value="KLHDC10"/>
</dbReference>
<proteinExistence type="predicted"/>
<dbReference type="KEGG" id="dci:103523686"/>
<dbReference type="PANTHER" id="PTHR46428">
    <property type="entry name" value="KELCH DOMAIN-CONTAINING PROTEIN 10"/>
    <property type="match status" value="1"/>
</dbReference>
<sequence length="62" mass="7286">MDVHRLNLSANRWELLYNSDLFGPGDPEPRYRHEVVLYEDHIYVLGGGTELKVFNLEVKKKN</sequence>
<evidence type="ECO:0000256" key="2">
    <source>
        <dbReference type="ARBA" id="ARBA00022737"/>
    </source>
</evidence>
<evidence type="ECO:0000313" key="4">
    <source>
        <dbReference type="RefSeq" id="XP_008486929.2"/>
    </source>
</evidence>
<organism evidence="3 4">
    <name type="scientific">Diaphorina citri</name>
    <name type="common">Asian citrus psyllid</name>
    <dbReference type="NCBI Taxonomy" id="121845"/>
    <lineage>
        <taxon>Eukaryota</taxon>
        <taxon>Metazoa</taxon>
        <taxon>Ecdysozoa</taxon>
        <taxon>Arthropoda</taxon>
        <taxon>Hexapoda</taxon>
        <taxon>Insecta</taxon>
        <taxon>Pterygota</taxon>
        <taxon>Neoptera</taxon>
        <taxon>Paraneoptera</taxon>
        <taxon>Hemiptera</taxon>
        <taxon>Sternorrhyncha</taxon>
        <taxon>Psylloidea</taxon>
        <taxon>Psyllidae</taxon>
        <taxon>Diaphorininae</taxon>
        <taxon>Diaphorina</taxon>
    </lineage>
</organism>
<dbReference type="PaxDb" id="121845-A0A1S3DRZ6"/>
<protein>
    <submittedName>
        <fullName evidence="4">Kelch domain-containing protein 10 homolog</fullName>
    </submittedName>
</protein>
<evidence type="ECO:0000313" key="3">
    <source>
        <dbReference type="Proteomes" id="UP000079169"/>
    </source>
</evidence>
<evidence type="ECO:0000256" key="1">
    <source>
        <dbReference type="ARBA" id="ARBA00022441"/>
    </source>
</evidence>
<feature type="non-terminal residue" evidence="4">
    <location>
        <position position="62"/>
    </location>
</feature>
<dbReference type="InterPro" id="IPR015915">
    <property type="entry name" value="Kelch-typ_b-propeller"/>
</dbReference>
<keyword evidence="2" id="KW-0677">Repeat</keyword>
<dbReference type="RefSeq" id="XP_008486929.2">
    <property type="nucleotide sequence ID" value="XM_008488707.2"/>
</dbReference>
<dbReference type="STRING" id="121845.A0A1S3DRZ6"/>
<keyword evidence="1" id="KW-0880">Kelch repeat</keyword>
<accession>A0A1S3DRZ6</accession>
<gene>
    <name evidence="4" type="primary">LOC103523686</name>
</gene>
<dbReference type="SUPFAM" id="SSF117281">
    <property type="entry name" value="Kelch motif"/>
    <property type="match status" value="1"/>
</dbReference>
<reference evidence="4" key="1">
    <citation type="submission" date="2025-08" db="UniProtKB">
        <authorList>
            <consortium name="RefSeq"/>
        </authorList>
    </citation>
    <scope>IDENTIFICATION</scope>
</reference>
<dbReference type="PANTHER" id="PTHR46428:SF1">
    <property type="entry name" value="KELCH DOMAIN-CONTAINING PROTEIN 10"/>
    <property type="match status" value="1"/>
</dbReference>
<dbReference type="AlphaFoldDB" id="A0A1S3DRZ6"/>
<dbReference type="Gene3D" id="2.120.10.80">
    <property type="entry name" value="Kelch-type beta propeller"/>
    <property type="match status" value="1"/>
</dbReference>